<dbReference type="SUPFAM" id="SSF50965">
    <property type="entry name" value="Galactose oxidase, central domain"/>
    <property type="match status" value="2"/>
</dbReference>
<feature type="region of interest" description="Disordered" evidence="3">
    <location>
        <begin position="313"/>
        <end position="344"/>
    </location>
</feature>
<dbReference type="RefSeq" id="XP_013780592.2">
    <property type="nucleotide sequence ID" value="XM_013925138.2"/>
</dbReference>
<reference evidence="5" key="1">
    <citation type="submission" date="2025-08" db="UniProtKB">
        <authorList>
            <consortium name="RefSeq"/>
        </authorList>
    </citation>
    <scope>IDENTIFICATION</scope>
    <source>
        <tissue evidence="5">Muscle</tissue>
    </source>
</reference>
<dbReference type="Gene3D" id="2.120.10.80">
    <property type="entry name" value="Kelch-type beta propeller"/>
    <property type="match status" value="2"/>
</dbReference>
<protein>
    <submittedName>
        <fullName evidence="5">Tip elongation aberrant protein 3-like</fullName>
    </submittedName>
</protein>
<accession>A0ABM1BEW2</accession>
<evidence type="ECO:0000313" key="5">
    <source>
        <dbReference type="RefSeq" id="XP_013780592.2"/>
    </source>
</evidence>
<evidence type="ECO:0000313" key="4">
    <source>
        <dbReference type="Proteomes" id="UP000694941"/>
    </source>
</evidence>
<dbReference type="InterPro" id="IPR051568">
    <property type="entry name" value="LZTR1/Attractin"/>
</dbReference>
<keyword evidence="1" id="KW-0880">Kelch repeat</keyword>
<keyword evidence="4" id="KW-1185">Reference proteome</keyword>
<name>A0ABM1BEW2_LIMPO</name>
<evidence type="ECO:0000256" key="1">
    <source>
        <dbReference type="ARBA" id="ARBA00022441"/>
    </source>
</evidence>
<organism evidence="4 5">
    <name type="scientific">Limulus polyphemus</name>
    <name type="common">Atlantic horseshoe crab</name>
    <dbReference type="NCBI Taxonomy" id="6850"/>
    <lineage>
        <taxon>Eukaryota</taxon>
        <taxon>Metazoa</taxon>
        <taxon>Ecdysozoa</taxon>
        <taxon>Arthropoda</taxon>
        <taxon>Chelicerata</taxon>
        <taxon>Merostomata</taxon>
        <taxon>Xiphosura</taxon>
        <taxon>Limulidae</taxon>
        <taxon>Limulus</taxon>
    </lineage>
</organism>
<dbReference type="Pfam" id="PF24681">
    <property type="entry name" value="Kelch_KLHDC2_KLHL20_DRC7"/>
    <property type="match status" value="1"/>
</dbReference>
<dbReference type="Pfam" id="PF01344">
    <property type="entry name" value="Kelch_1"/>
    <property type="match status" value="1"/>
</dbReference>
<feature type="compositionally biased region" description="Polar residues" evidence="3">
    <location>
        <begin position="325"/>
        <end position="339"/>
    </location>
</feature>
<dbReference type="PANTHER" id="PTHR46376:SF1">
    <property type="entry name" value="LEUCINE-ZIPPER-LIKE TRANSCRIPTIONAL REGULATOR 1"/>
    <property type="match status" value="1"/>
</dbReference>
<keyword evidence="2" id="KW-0677">Repeat</keyword>
<dbReference type="InterPro" id="IPR006652">
    <property type="entry name" value="Kelch_1"/>
</dbReference>
<sequence length="808" mass="92312">MWSLASEDNSNKDDCDAPCVRSKHAVCLTEEGLFYLLGGLSGNLPLKDLWRYDPVQNQWKEVHYNEHGPPFLQEHTMVSWKDKLYVFGGEVGFATTGETPLWVLSTESNSWKKMHSKTAVFSQPSGRRGHTALKYNGMMYIYGGYQDLKGSSGELWAFDFESERWHFFKFPNFLECPLPRHNHTSVIHDEAMWVYGGMTDLQERGDFWKLDFSTLKWSRIKTNKGPGELHNHSAVKFLEYMYIFGGERDVTIFNDLWRYHFASRIWERVIIKGLMPNPVSHHVALVNPTQFTWEEKYHAWEHPRTFAVKNQYSVSDKPSTHKNEPCTQNLSEPAQSNHLKTSENRKSQQYFKFRVHPVSRSHIKSSESEKDKKNKQSIAVAYNASTDHVQLRSLRDGLKSSSLLKNLRSGSHNVLCSPYVSEQEEELMCLMEETCSLQESPLSSPNLLIQKSSSSEAVLVSGGKLSTFQKKNDVVFPDDREPLVKNESFEIYDLQHLSQQFKVSQAIDQFCWTSNEKVGNENMDQIPDSGINSVTPVESCSKDYAFAFHSPRSVPLEHEYSSIIDMDDKRTNVSTKDVKSDYCSNQRTSAGALLIDLEDINLHQSKISKINEQRSNFSPVLEDCSQACSPVGDEFGMSNSVSRNSQHQSVTKDESNHIKDIHQDFASVLNPETYDRVLYQRKGNPVEMQLLNPTHELILGNFCRGNMTKSDNREGIEQVLENSQKTVHTAAKETATVVPSDLQTNALPDCEVTQEKVINVSNSKLARSLSKNKEEQHKWELCMYVIGGRELGISSFCRQPISVWKLYI</sequence>
<dbReference type="InterPro" id="IPR015915">
    <property type="entry name" value="Kelch-typ_b-propeller"/>
</dbReference>
<evidence type="ECO:0000256" key="3">
    <source>
        <dbReference type="SAM" id="MobiDB-lite"/>
    </source>
</evidence>
<dbReference type="Proteomes" id="UP000694941">
    <property type="component" value="Unplaced"/>
</dbReference>
<dbReference type="PANTHER" id="PTHR46376">
    <property type="entry name" value="LEUCINE-ZIPPER-LIKE TRANSCRIPTIONAL REGULATOR 1"/>
    <property type="match status" value="1"/>
</dbReference>
<dbReference type="InterPro" id="IPR011043">
    <property type="entry name" value="Gal_Oxase/kelch_b-propeller"/>
</dbReference>
<gene>
    <name evidence="5" type="primary">LOC106464964</name>
</gene>
<dbReference type="GeneID" id="106464964"/>
<evidence type="ECO:0000256" key="2">
    <source>
        <dbReference type="ARBA" id="ARBA00022737"/>
    </source>
</evidence>
<proteinExistence type="predicted"/>